<sequence length="80" mass="9537">MMEPTVPIKYLKAPLSMTREMLLYKVKFLTKMDKDGIEDLMTYNQLIDDLTNRDMEKPVLRKYKRIVLHKTNIAYHPHLG</sequence>
<evidence type="ECO:0000313" key="2">
    <source>
        <dbReference type="EMBL" id="KAG7367492.1"/>
    </source>
</evidence>
<protein>
    <submittedName>
        <fullName evidence="1">Uncharacterized protein</fullName>
    </submittedName>
</protein>
<dbReference type="AlphaFoldDB" id="A0A9K3K6D1"/>
<dbReference type="EMBL" id="JAGRRH010000088">
    <property type="protein sequence ID" value="KAG7337291.1"/>
    <property type="molecule type" value="Genomic_DNA"/>
</dbReference>
<name>A0A9K3K6D1_9STRA</name>
<dbReference type="OrthoDB" id="52205at2759"/>
<dbReference type="EMBL" id="JAGRRH010000007">
    <property type="protein sequence ID" value="KAG7367492.1"/>
    <property type="molecule type" value="Genomic_DNA"/>
</dbReference>
<reference evidence="1" key="1">
    <citation type="journal article" date="2021" name="Sci. Rep.">
        <title>Diploid genomic architecture of Nitzschia inconspicua, an elite biomass production diatom.</title>
        <authorList>
            <person name="Oliver A."/>
            <person name="Podell S."/>
            <person name="Pinowska A."/>
            <person name="Traller J.C."/>
            <person name="Smith S.R."/>
            <person name="McClure R."/>
            <person name="Beliaev A."/>
            <person name="Bohutskyi P."/>
            <person name="Hill E.A."/>
            <person name="Rabines A."/>
            <person name="Zheng H."/>
            <person name="Allen L.Z."/>
            <person name="Kuo A."/>
            <person name="Grigoriev I.V."/>
            <person name="Allen A.E."/>
            <person name="Hazlebeck D."/>
            <person name="Allen E.E."/>
        </authorList>
    </citation>
    <scope>NUCLEOTIDE SEQUENCE</scope>
    <source>
        <strain evidence="1">Hildebrandi</strain>
    </source>
</reference>
<gene>
    <name evidence="1" type="ORF">IV203_004882</name>
    <name evidence="2" type="ORF">IV203_030163</name>
</gene>
<accession>A0A9K3K6D1</accession>
<organism evidence="1 3">
    <name type="scientific">Nitzschia inconspicua</name>
    <dbReference type="NCBI Taxonomy" id="303405"/>
    <lineage>
        <taxon>Eukaryota</taxon>
        <taxon>Sar</taxon>
        <taxon>Stramenopiles</taxon>
        <taxon>Ochrophyta</taxon>
        <taxon>Bacillariophyta</taxon>
        <taxon>Bacillariophyceae</taxon>
        <taxon>Bacillariophycidae</taxon>
        <taxon>Bacillariales</taxon>
        <taxon>Bacillariaceae</taxon>
        <taxon>Nitzschia</taxon>
    </lineage>
</organism>
<evidence type="ECO:0000313" key="1">
    <source>
        <dbReference type="EMBL" id="KAG7337291.1"/>
    </source>
</evidence>
<proteinExistence type="predicted"/>
<dbReference type="Proteomes" id="UP000693970">
    <property type="component" value="Unassembled WGS sequence"/>
</dbReference>
<reference evidence="1" key="2">
    <citation type="submission" date="2021-04" db="EMBL/GenBank/DDBJ databases">
        <authorList>
            <person name="Podell S."/>
        </authorList>
    </citation>
    <scope>NUCLEOTIDE SEQUENCE</scope>
    <source>
        <strain evidence="1">Hildebrandi</strain>
    </source>
</reference>
<keyword evidence="3" id="KW-1185">Reference proteome</keyword>
<evidence type="ECO:0000313" key="3">
    <source>
        <dbReference type="Proteomes" id="UP000693970"/>
    </source>
</evidence>
<comment type="caution">
    <text evidence="1">The sequence shown here is derived from an EMBL/GenBank/DDBJ whole genome shotgun (WGS) entry which is preliminary data.</text>
</comment>